<evidence type="ECO:0000313" key="3">
    <source>
        <dbReference type="EMBL" id="CAA9323949.1"/>
    </source>
</evidence>
<name>A0A6J4LAW5_9HYPH</name>
<gene>
    <name evidence="3" type="ORF">AVDCRST_MAG90-1210</name>
</gene>
<dbReference type="InterPro" id="IPR037165">
    <property type="entry name" value="AldOxase/xan_DH_Mopterin-bd_sf"/>
</dbReference>
<dbReference type="Pfam" id="PF02738">
    <property type="entry name" value="MoCoBD_1"/>
    <property type="match status" value="1"/>
</dbReference>
<dbReference type="InterPro" id="IPR036856">
    <property type="entry name" value="Ald_Oxase/Xan_DH_a/b_sf"/>
</dbReference>
<dbReference type="Pfam" id="PF01315">
    <property type="entry name" value="Ald_Xan_dh_C"/>
    <property type="match status" value="1"/>
</dbReference>
<dbReference type="SUPFAM" id="SSF56003">
    <property type="entry name" value="Molybdenum cofactor-binding domain"/>
    <property type="match status" value="1"/>
</dbReference>
<dbReference type="PANTHER" id="PTHR11908:SF123">
    <property type="entry name" value="ALDEHYDE OXIDOREDUCTASE MOLYBDENUM-BINDING SUBUNIT PAOC"/>
    <property type="match status" value="1"/>
</dbReference>
<organism evidence="3">
    <name type="scientific">uncultured Microvirga sp</name>
    <dbReference type="NCBI Taxonomy" id="412392"/>
    <lineage>
        <taxon>Bacteria</taxon>
        <taxon>Pseudomonadati</taxon>
        <taxon>Pseudomonadota</taxon>
        <taxon>Alphaproteobacteria</taxon>
        <taxon>Hyphomicrobiales</taxon>
        <taxon>Methylobacteriaceae</taxon>
        <taxon>Microvirga</taxon>
        <taxon>environmental samples</taxon>
    </lineage>
</organism>
<feature type="domain" description="Aldehyde oxidase/xanthine dehydrogenase a/b hammerhead" evidence="2">
    <location>
        <begin position="58"/>
        <end position="164"/>
    </location>
</feature>
<dbReference type="GO" id="GO:0016491">
    <property type="term" value="F:oxidoreductase activity"/>
    <property type="evidence" value="ECO:0007669"/>
    <property type="project" value="InterPro"/>
</dbReference>
<accession>A0A6J4LAW5</accession>
<dbReference type="InterPro" id="IPR000674">
    <property type="entry name" value="Ald_Oxase/Xan_DH_a/b"/>
</dbReference>
<evidence type="ECO:0000256" key="1">
    <source>
        <dbReference type="SAM" id="MobiDB-lite"/>
    </source>
</evidence>
<proteinExistence type="predicted"/>
<dbReference type="AlphaFoldDB" id="A0A6J4LAW5"/>
<dbReference type="SMART" id="SM01008">
    <property type="entry name" value="Ald_Xan_dh_C"/>
    <property type="match status" value="1"/>
</dbReference>
<protein>
    <submittedName>
        <fullName evidence="3">Periplasmic aromatic aldehyde oxidoreductase, molybdenum binding subunit YagR</fullName>
    </submittedName>
</protein>
<dbReference type="Gene3D" id="3.90.1170.50">
    <property type="entry name" value="Aldehyde oxidase/xanthine dehydrogenase, a/b hammerhead"/>
    <property type="match status" value="1"/>
</dbReference>
<dbReference type="PANTHER" id="PTHR11908">
    <property type="entry name" value="XANTHINE DEHYDROGENASE"/>
    <property type="match status" value="1"/>
</dbReference>
<sequence length="755" mass="79392">MNHTGLTGLLETVGLGGLAGTTRSLTMDEPRPHSLLDAGAQELIGRPLPRIEGPLKVSGRATYSAEYALANLAHGVLVGATIGAGKVVSIDARAAKSLPGVIDVVTDYDTFIAVPAQGRDTKAPAQGVKNVVYRGEIIAIVLAETFEAARDAASQLEVDYEEQAGRYDFGQYRGEAEKPPDRSTPAHSKQGDVERALADAAFSIDSTYTTPSQNAAAMEPHASIATWDDDGALTVYGSYQMPTSNAQQLAKALGISVSKCRIVAPYVGGGFGSKLGLTPESVAAAVASRKLGRPVKAVMHRQQVFEATLRRSNTEQRVRLGADANGRLTAIAHETLVSNLEGQDFFEPAGVATHFLYAGENRLITHDLVRLNLLLSGQVRAPGEAVGMLATECAMDELAEKIGIDPVELIRRNDPDCDPEKKVPYSSRSLTRCLDEGAERFGWATRRKRRDGEWMIGHGVAPAARSNLLVKAAAKVRIGRDGHATVESAMTDIGTGSYTILAQIAGALLGLPLDRVRVTLGDTDLPPAAGSGGSFGAASSGSAVYLACELLREKLAKAMGVGADAMTLKDGQVIADNRSVELASLVGDGIEATGEISPGKQKQETTQAAYGAHFCEVGVNAVTGEVRVRRMLGVFAAGRILNEKTARSQLLGGITFGIGGALHEDLVHDLRTGQVVNHDLGEYHVPVNADVPQIEVVLLPERDIHANPIHAKGIGELGPAGSGAAVANAISNACGVRVREFPITLDKLLAGLPPV</sequence>
<feature type="region of interest" description="Disordered" evidence="1">
    <location>
        <begin position="171"/>
        <end position="192"/>
    </location>
</feature>
<dbReference type="InterPro" id="IPR046867">
    <property type="entry name" value="AldOxase/xan_DH_MoCoBD2"/>
</dbReference>
<dbReference type="EMBL" id="CADCUC010000222">
    <property type="protein sequence ID" value="CAA9323949.1"/>
    <property type="molecule type" value="Genomic_DNA"/>
</dbReference>
<dbReference type="SUPFAM" id="SSF54665">
    <property type="entry name" value="CO dehydrogenase molybdoprotein N-domain-like"/>
    <property type="match status" value="1"/>
</dbReference>
<dbReference type="InterPro" id="IPR016208">
    <property type="entry name" value="Ald_Oxase/xanthine_DH-like"/>
</dbReference>
<dbReference type="Gene3D" id="3.30.365.10">
    <property type="entry name" value="Aldehyde oxidase/xanthine dehydrogenase, molybdopterin binding domain"/>
    <property type="match status" value="4"/>
</dbReference>
<reference evidence="3" key="1">
    <citation type="submission" date="2020-02" db="EMBL/GenBank/DDBJ databases">
        <authorList>
            <person name="Meier V. D."/>
        </authorList>
    </citation>
    <scope>NUCLEOTIDE SEQUENCE</scope>
    <source>
        <strain evidence="3">AVDCRST_MAG90</strain>
    </source>
</reference>
<dbReference type="Pfam" id="PF20256">
    <property type="entry name" value="MoCoBD_2"/>
    <property type="match status" value="1"/>
</dbReference>
<dbReference type="GO" id="GO:0005506">
    <property type="term" value="F:iron ion binding"/>
    <property type="evidence" value="ECO:0007669"/>
    <property type="project" value="InterPro"/>
</dbReference>
<evidence type="ECO:0000259" key="2">
    <source>
        <dbReference type="SMART" id="SM01008"/>
    </source>
</evidence>
<dbReference type="InterPro" id="IPR008274">
    <property type="entry name" value="AldOxase/xan_DH_MoCoBD1"/>
</dbReference>